<dbReference type="Proteomes" id="UP000036908">
    <property type="component" value="Unassembled WGS sequence"/>
</dbReference>
<feature type="transmembrane region" description="Helical" evidence="8">
    <location>
        <begin position="12"/>
        <end position="30"/>
    </location>
</feature>
<dbReference type="EMBL" id="JSVA01000017">
    <property type="protein sequence ID" value="KOF02020.1"/>
    <property type="molecule type" value="Genomic_DNA"/>
</dbReference>
<dbReference type="OrthoDB" id="828203at2"/>
<feature type="transmembrane region" description="Helical" evidence="8">
    <location>
        <begin position="133"/>
        <end position="152"/>
    </location>
</feature>
<dbReference type="PANTHER" id="PTHR33908:SF11">
    <property type="entry name" value="MEMBRANE PROTEIN"/>
    <property type="match status" value="1"/>
</dbReference>
<dbReference type="GO" id="GO:0005886">
    <property type="term" value="C:plasma membrane"/>
    <property type="evidence" value="ECO:0007669"/>
    <property type="project" value="UniProtKB-SubCell"/>
</dbReference>
<feature type="transmembrane region" description="Helical" evidence="8">
    <location>
        <begin position="203"/>
        <end position="223"/>
    </location>
</feature>
<keyword evidence="6 8" id="KW-1133">Transmembrane helix</keyword>
<gene>
    <name evidence="9" type="ORF">OB69_14955</name>
</gene>
<evidence type="ECO:0000313" key="10">
    <source>
        <dbReference type="Proteomes" id="UP000036908"/>
    </source>
</evidence>
<dbReference type="PANTHER" id="PTHR33908">
    <property type="entry name" value="MANNOSYLTRANSFERASE YKCB-RELATED"/>
    <property type="match status" value="1"/>
</dbReference>
<evidence type="ECO:0000256" key="4">
    <source>
        <dbReference type="ARBA" id="ARBA00022679"/>
    </source>
</evidence>
<dbReference type="PATRIC" id="fig|1566026.4.peg.1306"/>
<evidence type="ECO:0000256" key="1">
    <source>
        <dbReference type="ARBA" id="ARBA00004651"/>
    </source>
</evidence>
<comment type="subcellular location">
    <subcellularLocation>
        <location evidence="1">Cell membrane</location>
        <topology evidence="1">Multi-pass membrane protein</topology>
    </subcellularLocation>
</comment>
<dbReference type="RefSeq" id="WP_053224548.1">
    <property type="nucleotide sequence ID" value="NZ_JSVA01000017.1"/>
</dbReference>
<comment type="caution">
    <text evidence="9">The sequence shown here is derived from an EMBL/GenBank/DDBJ whole genome shotgun (WGS) entry which is preliminary data.</text>
</comment>
<accession>A0A0L8AIM8</accession>
<feature type="transmembrane region" description="Helical" evidence="8">
    <location>
        <begin position="260"/>
        <end position="285"/>
    </location>
</feature>
<protein>
    <recommendedName>
        <fullName evidence="11">Glycosyltransferase RgtA/B/C/D-like domain-containing protein</fullName>
    </recommendedName>
</protein>
<feature type="transmembrane region" description="Helical" evidence="8">
    <location>
        <begin position="164"/>
        <end position="191"/>
    </location>
</feature>
<evidence type="ECO:0008006" key="11">
    <source>
        <dbReference type="Google" id="ProtNLM"/>
    </source>
</evidence>
<sequence length="492" mass="58193">MKAERIFSPQQYRWIQLVINLLFIAVWFFANEGLSFWDDYTYLNFANEINQGTFEVTTNHFTSRLALIYPTAWFIDLFGINQYSMVIFPMLCGLGLINLFFFLGNRVNYWIGLLGGMLILCDYHMINFAIHLFPELPLTLCIFIFLVGYYLVLKNEADYRLTGFITATALLGAFLIKTTVFLLLPLLAYLFITDRINRRNKGFWRIFISLGIFYFLLHGFWYLEMKGSFMYRFENIANNHVATVKTFFDKESLLWKRLTYLPLITFTKGGYFIPLLLALPAIIGLKRKDFNLKQADKFWPIASLILMLSYWFFSTNWRYYSPLPLETRHIAFFIPAFIMTAVTFWPQHKWFELLKNKAVLIAAILGFLMIPAYTIYKSGNRGFKAEQSIVQQYLVEDKAAQTVITDGLNSYGYPYFYNFDKVEDKYFWFSEMDFSQIEVGDYVLLNEAYFNEEYNDTANFAAFKKAVAEKQWRLDLIEEKRRVRFYRITKSL</sequence>
<feature type="transmembrane region" description="Helical" evidence="8">
    <location>
        <begin position="86"/>
        <end position="103"/>
    </location>
</feature>
<feature type="transmembrane region" description="Helical" evidence="8">
    <location>
        <begin position="329"/>
        <end position="346"/>
    </location>
</feature>
<reference evidence="10" key="1">
    <citation type="submission" date="2014-11" db="EMBL/GenBank/DDBJ databases">
        <title>Genome sequencing of Roseivirga sp. D-25.</title>
        <authorList>
            <person name="Selvaratnam C."/>
            <person name="Thevarajoo S."/>
            <person name="Goh K.M."/>
            <person name="Eee R."/>
            <person name="Chan K.-G."/>
            <person name="Chong C.S."/>
        </authorList>
    </citation>
    <scope>NUCLEOTIDE SEQUENCE [LARGE SCALE GENOMIC DNA]</scope>
    <source>
        <strain evidence="10">D-25</strain>
    </source>
</reference>
<dbReference type="InterPro" id="IPR050297">
    <property type="entry name" value="LipidA_mod_glycosyltrf_83"/>
</dbReference>
<dbReference type="GO" id="GO:0016763">
    <property type="term" value="F:pentosyltransferase activity"/>
    <property type="evidence" value="ECO:0007669"/>
    <property type="project" value="TreeGrafter"/>
</dbReference>
<evidence type="ECO:0000256" key="5">
    <source>
        <dbReference type="ARBA" id="ARBA00022692"/>
    </source>
</evidence>
<organism evidence="9 10">
    <name type="scientific">Roseivirga seohaensis subsp. aquiponti</name>
    <dbReference type="NCBI Taxonomy" id="1566026"/>
    <lineage>
        <taxon>Bacteria</taxon>
        <taxon>Pseudomonadati</taxon>
        <taxon>Bacteroidota</taxon>
        <taxon>Cytophagia</taxon>
        <taxon>Cytophagales</taxon>
        <taxon>Roseivirgaceae</taxon>
        <taxon>Roseivirga</taxon>
    </lineage>
</organism>
<proteinExistence type="predicted"/>
<evidence type="ECO:0000256" key="7">
    <source>
        <dbReference type="ARBA" id="ARBA00023136"/>
    </source>
</evidence>
<feature type="transmembrane region" description="Helical" evidence="8">
    <location>
        <begin position="358"/>
        <end position="376"/>
    </location>
</feature>
<evidence type="ECO:0000256" key="3">
    <source>
        <dbReference type="ARBA" id="ARBA00022676"/>
    </source>
</evidence>
<name>A0A0L8AIM8_9BACT</name>
<keyword evidence="5 8" id="KW-0812">Transmembrane</keyword>
<keyword evidence="7 8" id="KW-0472">Membrane</keyword>
<evidence type="ECO:0000256" key="8">
    <source>
        <dbReference type="SAM" id="Phobius"/>
    </source>
</evidence>
<evidence type="ECO:0000256" key="6">
    <source>
        <dbReference type="ARBA" id="ARBA00022989"/>
    </source>
</evidence>
<evidence type="ECO:0000256" key="2">
    <source>
        <dbReference type="ARBA" id="ARBA00022475"/>
    </source>
</evidence>
<feature type="transmembrane region" description="Helical" evidence="8">
    <location>
        <begin position="109"/>
        <end position="126"/>
    </location>
</feature>
<dbReference type="GO" id="GO:0009103">
    <property type="term" value="P:lipopolysaccharide biosynthetic process"/>
    <property type="evidence" value="ECO:0007669"/>
    <property type="project" value="UniProtKB-ARBA"/>
</dbReference>
<keyword evidence="3" id="KW-0328">Glycosyltransferase</keyword>
<dbReference type="AlphaFoldDB" id="A0A0L8AIM8"/>
<feature type="transmembrane region" description="Helical" evidence="8">
    <location>
        <begin position="297"/>
        <end position="317"/>
    </location>
</feature>
<keyword evidence="2" id="KW-1003">Cell membrane</keyword>
<keyword evidence="10" id="KW-1185">Reference proteome</keyword>
<keyword evidence="4" id="KW-0808">Transferase</keyword>
<evidence type="ECO:0000313" key="9">
    <source>
        <dbReference type="EMBL" id="KOF02020.1"/>
    </source>
</evidence>